<dbReference type="EMBL" id="JAJFAZ020000001">
    <property type="protein sequence ID" value="KAI5352825.1"/>
    <property type="molecule type" value="Genomic_DNA"/>
</dbReference>
<name>A0AAD4ZRB4_PRUDU</name>
<feature type="region of interest" description="Disordered" evidence="1">
    <location>
        <begin position="271"/>
        <end position="319"/>
    </location>
</feature>
<feature type="compositionally biased region" description="Basic and acidic residues" evidence="1">
    <location>
        <begin position="280"/>
        <end position="296"/>
    </location>
</feature>
<dbReference type="AlphaFoldDB" id="A0AAD4ZRB4"/>
<evidence type="ECO:0000313" key="3">
    <source>
        <dbReference type="Proteomes" id="UP001054821"/>
    </source>
</evidence>
<evidence type="ECO:0000256" key="1">
    <source>
        <dbReference type="SAM" id="MobiDB-lite"/>
    </source>
</evidence>
<organism evidence="2 3">
    <name type="scientific">Prunus dulcis</name>
    <name type="common">Almond</name>
    <name type="synonym">Amygdalus dulcis</name>
    <dbReference type="NCBI Taxonomy" id="3755"/>
    <lineage>
        <taxon>Eukaryota</taxon>
        <taxon>Viridiplantae</taxon>
        <taxon>Streptophyta</taxon>
        <taxon>Embryophyta</taxon>
        <taxon>Tracheophyta</taxon>
        <taxon>Spermatophyta</taxon>
        <taxon>Magnoliopsida</taxon>
        <taxon>eudicotyledons</taxon>
        <taxon>Gunneridae</taxon>
        <taxon>Pentapetalae</taxon>
        <taxon>rosids</taxon>
        <taxon>fabids</taxon>
        <taxon>Rosales</taxon>
        <taxon>Rosaceae</taxon>
        <taxon>Amygdaloideae</taxon>
        <taxon>Amygdaleae</taxon>
        <taxon>Prunus</taxon>
    </lineage>
</organism>
<proteinExistence type="predicted"/>
<dbReference type="Proteomes" id="UP001054821">
    <property type="component" value="Chromosome 1"/>
</dbReference>
<evidence type="ECO:0000313" key="2">
    <source>
        <dbReference type="EMBL" id="KAI5352825.1"/>
    </source>
</evidence>
<gene>
    <name evidence="2" type="ORF">L3X38_005717</name>
</gene>
<feature type="region of interest" description="Disordered" evidence="1">
    <location>
        <begin position="144"/>
        <end position="176"/>
    </location>
</feature>
<comment type="caution">
    <text evidence="2">The sequence shown here is derived from an EMBL/GenBank/DDBJ whole genome shotgun (WGS) entry which is preliminary data.</text>
</comment>
<dbReference type="PANTHER" id="PTHR33673">
    <property type="entry name" value="SUPPRESSOR SRP40-LIKE PROTEIN"/>
    <property type="match status" value="1"/>
</dbReference>
<dbReference type="PANTHER" id="PTHR33673:SF36">
    <property type="entry name" value="MYB-LIKE PROTEIN Q"/>
    <property type="match status" value="1"/>
</dbReference>
<sequence>MGNQFECDICKFSISISRAIFRFNCGVGGGFPITKKKKRGLLCNDSIMDLEPGSRNSKHSEIVVDGSGGSKHSETSKAPDASDRNSHSTIRPEADANEGDLRDPSRKLISLSSLSSVASDSSLEDLFQVDTNRISTSPYIASLPKHHDHSSLGPASTSRVSDVGHGMSPTESPTVQMMERSGGYDPCRIPSSVFARSKSNKEMEWSVASNESLFSIHLGNNSFSRDHIFLLGDLTKSGELYKSGELFGLSPHPPPIPELEIESNGIEEVRESGAEGMADETVKDTARTNAEDHSEGRVPPPNVSFKSHSLSRRSDGSGASTRSFAFPMYVYINFLRLTDGMKNSMKVTQYTEEKCLEPPAAAKVSTKKSSLFLLWWLLLRNWEALNATRNLQCFAFQRHTKKNNPGRMCYQFDKSNLPSQSGA</sequence>
<reference evidence="2 3" key="1">
    <citation type="journal article" date="2022" name="G3 (Bethesda)">
        <title>Whole-genome sequence and methylome profiling of the almond [Prunus dulcis (Mill.) D.A. Webb] cultivar 'Nonpareil'.</title>
        <authorList>
            <person name="D'Amico-Willman K.M."/>
            <person name="Ouma W.Z."/>
            <person name="Meulia T."/>
            <person name="Sideli G.M."/>
            <person name="Gradziel T.M."/>
            <person name="Fresnedo-Ramirez J."/>
        </authorList>
    </citation>
    <scope>NUCLEOTIDE SEQUENCE [LARGE SCALE GENOMIC DNA]</scope>
    <source>
        <strain evidence="2">Clone GOH B32 T37-40</strain>
    </source>
</reference>
<keyword evidence="3" id="KW-1185">Reference proteome</keyword>
<protein>
    <submittedName>
        <fullName evidence="2">Uncharacterized protein</fullName>
    </submittedName>
</protein>
<feature type="region of interest" description="Disordered" evidence="1">
    <location>
        <begin position="53"/>
        <end position="104"/>
    </location>
</feature>
<feature type="compositionally biased region" description="Basic and acidic residues" evidence="1">
    <location>
        <begin position="71"/>
        <end position="104"/>
    </location>
</feature>
<accession>A0AAD4ZRB4</accession>